<evidence type="ECO:0000313" key="2">
    <source>
        <dbReference type="Proteomes" id="UP000033101"/>
    </source>
</evidence>
<proteinExistence type="predicted"/>
<dbReference type="EMBL" id="CP009516">
    <property type="protein sequence ID" value="AKB76536.1"/>
    <property type="molecule type" value="Genomic_DNA"/>
</dbReference>
<reference evidence="1 2" key="1">
    <citation type="submission" date="2014-07" db="EMBL/GenBank/DDBJ databases">
        <title>Methanogenic archaea and the global carbon cycle.</title>
        <authorList>
            <person name="Henriksen J.R."/>
            <person name="Luke J."/>
            <person name="Reinhart S."/>
            <person name="Benedict M.N."/>
            <person name="Youngblut N.D."/>
            <person name="Metcalf M.E."/>
            <person name="Whitaker R.J."/>
            <person name="Metcalf W.W."/>
        </authorList>
    </citation>
    <scope>NUCLEOTIDE SEQUENCE [LARGE SCALE GENOMIC DNA]</scope>
    <source>
        <strain evidence="1 2">HB-1</strain>
    </source>
</reference>
<name>A0A0E3S7M5_9EURY</name>
<dbReference type="Proteomes" id="UP000033101">
    <property type="component" value="Chromosome"/>
</dbReference>
<dbReference type="KEGG" id="mhor:MSHOH_0053"/>
<evidence type="ECO:0000313" key="1">
    <source>
        <dbReference type="EMBL" id="AKB76536.1"/>
    </source>
</evidence>
<dbReference type="PATRIC" id="fig|1434110.4.peg.60"/>
<gene>
    <name evidence="1" type="ORF">MSHOH_0053</name>
</gene>
<protein>
    <submittedName>
        <fullName evidence="1">Uncharacterized protein</fullName>
    </submittedName>
</protein>
<keyword evidence="2" id="KW-1185">Reference proteome</keyword>
<sequence>MQFQPDFTRLNFYRFLISFYRLFRIFREKYLKAGTPHYTMTRCLFCGAYCEVKCGVYCETYPGSPEEKEHREDANILGCTRIGTSYICDSCLKDLKEALGLL</sequence>
<accession>A0A0E3S7M5</accession>
<dbReference type="AlphaFoldDB" id="A0A0E3S7M5"/>
<dbReference type="HOGENOM" id="CLU_2271058_0_0_2"/>
<organism evidence="1 2">
    <name type="scientific">Methanosarcina horonobensis HB-1 = JCM 15518</name>
    <dbReference type="NCBI Taxonomy" id="1434110"/>
    <lineage>
        <taxon>Archaea</taxon>
        <taxon>Methanobacteriati</taxon>
        <taxon>Methanobacteriota</taxon>
        <taxon>Stenosarchaea group</taxon>
        <taxon>Methanomicrobia</taxon>
        <taxon>Methanosarcinales</taxon>
        <taxon>Methanosarcinaceae</taxon>
        <taxon>Methanosarcina</taxon>
    </lineage>
</organism>